<name>A0A7R8HEM0_LEPSM</name>
<dbReference type="Pfam" id="PF17917">
    <property type="entry name" value="RT_RNaseH"/>
    <property type="match status" value="1"/>
</dbReference>
<keyword evidence="1" id="KW-0808">Transferase</keyword>
<dbReference type="EMBL" id="HG994588">
    <property type="protein sequence ID" value="CAF3047362.1"/>
    <property type="molecule type" value="Genomic_DNA"/>
</dbReference>
<sequence>MFYDPNLPLILATDTSPLGSGSIVSQVDKEGERPGAFAKLYQAERNYSEIDKEVIGIVYGVNKFERYIMGQHFAIRTDHQPLKYIFNPNKELPAGISAKIS</sequence>
<keyword evidence="5" id="KW-0378">Hydrolase</keyword>
<evidence type="ECO:0000256" key="3">
    <source>
        <dbReference type="ARBA" id="ARBA00022722"/>
    </source>
</evidence>
<dbReference type="SUPFAM" id="SSF56672">
    <property type="entry name" value="DNA/RNA polymerases"/>
    <property type="match status" value="1"/>
</dbReference>
<evidence type="ECO:0000256" key="1">
    <source>
        <dbReference type="ARBA" id="ARBA00022679"/>
    </source>
</evidence>
<evidence type="ECO:0000256" key="6">
    <source>
        <dbReference type="ARBA" id="ARBA00022918"/>
    </source>
</evidence>
<dbReference type="GO" id="GO:0003964">
    <property type="term" value="F:RNA-directed DNA polymerase activity"/>
    <property type="evidence" value="ECO:0007669"/>
    <property type="project" value="UniProtKB-KW"/>
</dbReference>
<dbReference type="PANTHER" id="PTHR37984">
    <property type="entry name" value="PROTEIN CBG26694"/>
    <property type="match status" value="1"/>
</dbReference>
<dbReference type="GO" id="GO:0016787">
    <property type="term" value="F:hydrolase activity"/>
    <property type="evidence" value="ECO:0007669"/>
    <property type="project" value="UniProtKB-KW"/>
</dbReference>
<keyword evidence="9" id="KW-1185">Reference proteome</keyword>
<proteinExistence type="predicted"/>
<dbReference type="GO" id="GO:0004519">
    <property type="term" value="F:endonuclease activity"/>
    <property type="evidence" value="ECO:0007669"/>
    <property type="project" value="UniProtKB-KW"/>
</dbReference>
<feature type="domain" description="Reverse transcriptase RNase H-like" evidence="7">
    <location>
        <begin position="4"/>
        <end position="90"/>
    </location>
</feature>
<dbReference type="InterPro" id="IPR043502">
    <property type="entry name" value="DNA/RNA_pol_sf"/>
</dbReference>
<evidence type="ECO:0000313" key="9">
    <source>
        <dbReference type="Proteomes" id="UP000675881"/>
    </source>
</evidence>
<accession>A0A7R8HEM0</accession>
<keyword evidence="6" id="KW-0695">RNA-directed DNA polymerase</keyword>
<evidence type="ECO:0000256" key="5">
    <source>
        <dbReference type="ARBA" id="ARBA00022801"/>
    </source>
</evidence>
<dbReference type="PANTHER" id="PTHR37984:SF5">
    <property type="entry name" value="PROTEIN NYNRIN-LIKE"/>
    <property type="match status" value="1"/>
</dbReference>
<keyword evidence="2" id="KW-0548">Nucleotidyltransferase</keyword>
<organism evidence="8 9">
    <name type="scientific">Lepeophtheirus salmonis</name>
    <name type="common">Salmon louse</name>
    <name type="synonym">Caligus salmonis</name>
    <dbReference type="NCBI Taxonomy" id="72036"/>
    <lineage>
        <taxon>Eukaryota</taxon>
        <taxon>Metazoa</taxon>
        <taxon>Ecdysozoa</taxon>
        <taxon>Arthropoda</taxon>
        <taxon>Crustacea</taxon>
        <taxon>Multicrustacea</taxon>
        <taxon>Hexanauplia</taxon>
        <taxon>Copepoda</taxon>
        <taxon>Siphonostomatoida</taxon>
        <taxon>Caligidae</taxon>
        <taxon>Lepeophtheirus</taxon>
    </lineage>
</organism>
<evidence type="ECO:0000259" key="7">
    <source>
        <dbReference type="Pfam" id="PF17917"/>
    </source>
</evidence>
<reference evidence="8" key="1">
    <citation type="submission" date="2021-02" db="EMBL/GenBank/DDBJ databases">
        <authorList>
            <person name="Bekaert M."/>
        </authorList>
    </citation>
    <scope>NUCLEOTIDE SEQUENCE</scope>
    <source>
        <strain evidence="8">IoA-00</strain>
    </source>
</reference>
<evidence type="ECO:0000313" key="8">
    <source>
        <dbReference type="EMBL" id="CAF3047362.1"/>
    </source>
</evidence>
<dbReference type="OrthoDB" id="6380665at2759"/>
<protein>
    <submittedName>
        <fullName evidence="8">(salmon louse) hypothetical protein</fullName>
    </submittedName>
</protein>
<gene>
    <name evidence="8" type="ORF">LSAA_14926</name>
</gene>
<evidence type="ECO:0000256" key="2">
    <source>
        <dbReference type="ARBA" id="ARBA00022695"/>
    </source>
</evidence>
<dbReference type="Proteomes" id="UP000675881">
    <property type="component" value="Chromosome 9"/>
</dbReference>
<dbReference type="AlphaFoldDB" id="A0A7R8HEM0"/>
<keyword evidence="4" id="KW-0255">Endonuclease</keyword>
<keyword evidence="3" id="KW-0540">Nuclease</keyword>
<dbReference type="InterPro" id="IPR050951">
    <property type="entry name" value="Retrovirus_Pol_polyprotein"/>
</dbReference>
<evidence type="ECO:0000256" key="4">
    <source>
        <dbReference type="ARBA" id="ARBA00022759"/>
    </source>
</evidence>
<dbReference type="InterPro" id="IPR041373">
    <property type="entry name" value="RT_RNaseH"/>
</dbReference>